<keyword evidence="3" id="KW-0378">Hydrolase</keyword>
<dbReference type="InterPro" id="IPR035068">
    <property type="entry name" value="TldD/PmbA_N"/>
</dbReference>
<feature type="domain" description="Metalloprotease TldD/E central" evidence="7">
    <location>
        <begin position="140"/>
        <end position="240"/>
    </location>
</feature>
<evidence type="ECO:0000313" key="8">
    <source>
        <dbReference type="EMBL" id="ENZ81711.1"/>
    </source>
</evidence>
<dbReference type="InterPro" id="IPR036059">
    <property type="entry name" value="TldD/PmbA_sf"/>
</dbReference>
<dbReference type="EMBL" id="APMP01000013">
    <property type="protein sequence ID" value="ENZ81711.1"/>
    <property type="molecule type" value="Genomic_DNA"/>
</dbReference>
<dbReference type="InterPro" id="IPR002510">
    <property type="entry name" value="Metalloprtase-TldD/E_N"/>
</dbReference>
<dbReference type="InterPro" id="IPR051463">
    <property type="entry name" value="Peptidase_U62_metallo"/>
</dbReference>
<organism evidence="8 9">
    <name type="scientific">Caulobacter vibrioides OR37</name>
    <dbReference type="NCBI Taxonomy" id="1292034"/>
    <lineage>
        <taxon>Bacteria</taxon>
        <taxon>Pseudomonadati</taxon>
        <taxon>Pseudomonadota</taxon>
        <taxon>Alphaproteobacteria</taxon>
        <taxon>Caulobacterales</taxon>
        <taxon>Caulobacteraceae</taxon>
        <taxon>Caulobacter</taxon>
    </lineage>
</organism>
<evidence type="ECO:0000256" key="3">
    <source>
        <dbReference type="ARBA" id="ARBA00022801"/>
    </source>
</evidence>
<dbReference type="Pfam" id="PF01523">
    <property type="entry name" value="PmbA_TldD_1st"/>
    <property type="match status" value="1"/>
</dbReference>
<keyword evidence="9" id="KW-1185">Reference proteome</keyword>
<evidence type="ECO:0000256" key="2">
    <source>
        <dbReference type="ARBA" id="ARBA00022670"/>
    </source>
</evidence>
<dbReference type="GO" id="GO:0005829">
    <property type="term" value="C:cytosol"/>
    <property type="evidence" value="ECO:0007669"/>
    <property type="project" value="TreeGrafter"/>
</dbReference>
<dbReference type="InterPro" id="IPR025502">
    <property type="entry name" value="TldD"/>
</dbReference>
<evidence type="ECO:0000313" key="9">
    <source>
        <dbReference type="Proteomes" id="UP000013063"/>
    </source>
</evidence>
<keyword evidence="2" id="KW-0645">Protease</keyword>
<dbReference type="GO" id="GO:0006508">
    <property type="term" value="P:proteolysis"/>
    <property type="evidence" value="ECO:0007669"/>
    <property type="project" value="UniProtKB-KW"/>
</dbReference>
<dbReference type="Pfam" id="PF19289">
    <property type="entry name" value="PmbA_TldD_3rd"/>
    <property type="match status" value="1"/>
</dbReference>
<reference evidence="8 9" key="1">
    <citation type="journal article" date="2013" name="Genome Announc.">
        <title>Draft Genome Sequence for Caulobacter sp. Strain OR37, a Bacterium Tolerant to Heavy Metals.</title>
        <authorList>
            <person name="Utturkar S.M."/>
            <person name="Bollmann A."/>
            <person name="Brzoska R.M."/>
            <person name="Klingeman D.M."/>
            <person name="Epstein S.E."/>
            <person name="Palumbo A.V."/>
            <person name="Brown S.D."/>
        </authorList>
    </citation>
    <scope>NUCLEOTIDE SEQUENCE [LARGE SCALE GENOMIC DNA]</scope>
    <source>
        <strain evidence="8 9">OR37</strain>
    </source>
</reference>
<dbReference type="InterPro" id="IPR045570">
    <property type="entry name" value="Metalloprtase-TldD/E_cen_dom"/>
</dbReference>
<dbReference type="eggNOG" id="COG0312">
    <property type="taxonomic scope" value="Bacteria"/>
</dbReference>
<sequence length="484" mass="50168">MTADAMTTFEAVRERILTPAGLDLPDLSRALGASATAGSRLADLFFESKRSRTFRLEDGRVVGGSFQIDQGVGARLARGAQVAFAHSAALNPPALATLAEAVRALDGGEGGQVSVSPAAPTGGHQLYPAIDLDAAGDAAAWIAILDTVDRRARAADPRIVRVNAFLRIVDQAILVADLDGRVAADMRPTAQLFVDVVAESGGRRARGQAGLGGRHGAADLSEDRLAAMIAKAVGMAIINLDARPAPTGTMPIVLGPGYPGVLFHEAVGHGLEGDHHRKKLSAFDGKLGQRIAASGVTVVDDGAVPGSIGSLGVDDEGAPGQRTTLIEDGVLTGLLQDRLNAGLMNMRPTGNGRRQSYAHLPMPRMTNTFLVGGRDDPVDIVASVKDGLYATAFGGGQVDIVTGRFNFSTTQAWMIENGRLTAPVDGATLIGVGHEALKHISMVGDDPRLDEGVASCSKQGQHLDVAVGQPTIRIDQMMVGGAAS</sequence>
<dbReference type="PANTHER" id="PTHR30624:SF4">
    <property type="entry name" value="METALLOPROTEASE TLDD"/>
    <property type="match status" value="1"/>
</dbReference>
<keyword evidence="4" id="KW-0482">Metalloprotease</keyword>
<gene>
    <name evidence="8" type="ORF">OR37_02308</name>
</gene>
<dbReference type="PATRIC" id="fig|1292034.3.peg.2293"/>
<dbReference type="AlphaFoldDB" id="R0CZ54"/>
<proteinExistence type="inferred from homology"/>
<evidence type="ECO:0000259" key="6">
    <source>
        <dbReference type="Pfam" id="PF19289"/>
    </source>
</evidence>
<name>R0CZ54_CAUVI</name>
<comment type="caution">
    <text evidence="8">The sequence shown here is derived from an EMBL/GenBank/DDBJ whole genome shotgun (WGS) entry which is preliminary data.</text>
</comment>
<evidence type="ECO:0000256" key="4">
    <source>
        <dbReference type="ARBA" id="ARBA00023049"/>
    </source>
</evidence>
<dbReference type="SUPFAM" id="SSF111283">
    <property type="entry name" value="Putative modulator of DNA gyrase, PmbA/TldD"/>
    <property type="match status" value="1"/>
</dbReference>
<dbReference type="InterPro" id="IPR045569">
    <property type="entry name" value="Metalloprtase-TldD/E_C"/>
</dbReference>
<feature type="domain" description="Metalloprotease TldD/E C-terminal" evidence="6">
    <location>
        <begin position="247"/>
        <end position="481"/>
    </location>
</feature>
<evidence type="ECO:0000259" key="5">
    <source>
        <dbReference type="Pfam" id="PF01523"/>
    </source>
</evidence>
<evidence type="ECO:0000256" key="1">
    <source>
        <dbReference type="ARBA" id="ARBA00005836"/>
    </source>
</evidence>
<dbReference type="PIRSF" id="PIRSF004919">
    <property type="entry name" value="TldD"/>
    <property type="match status" value="1"/>
</dbReference>
<dbReference type="RefSeq" id="WP_004619846.1">
    <property type="nucleotide sequence ID" value="NZ_APMP01000013.1"/>
</dbReference>
<feature type="domain" description="Metalloprotease TldD/E N-terminal" evidence="5">
    <location>
        <begin position="42"/>
        <end position="103"/>
    </location>
</feature>
<dbReference type="Pfam" id="PF19290">
    <property type="entry name" value="PmbA_TldD_2nd"/>
    <property type="match status" value="1"/>
</dbReference>
<dbReference type="GO" id="GO:0008237">
    <property type="term" value="F:metallopeptidase activity"/>
    <property type="evidence" value="ECO:0007669"/>
    <property type="project" value="UniProtKB-KW"/>
</dbReference>
<dbReference type="Gene3D" id="3.30.2290.10">
    <property type="entry name" value="PmbA/TldD superfamily"/>
    <property type="match status" value="1"/>
</dbReference>
<protein>
    <submittedName>
        <fullName evidence="8">Microcin-processing peptidase 2</fullName>
    </submittedName>
</protein>
<evidence type="ECO:0000259" key="7">
    <source>
        <dbReference type="Pfam" id="PF19290"/>
    </source>
</evidence>
<dbReference type="Proteomes" id="UP000013063">
    <property type="component" value="Unassembled WGS sequence"/>
</dbReference>
<dbReference type="PANTHER" id="PTHR30624">
    <property type="entry name" value="UNCHARACTERIZED PROTEIN TLDD AND PMBA"/>
    <property type="match status" value="1"/>
</dbReference>
<dbReference type="STRING" id="1292034.OR37_02308"/>
<comment type="similarity">
    <text evidence="1">Belongs to the peptidase U62 family.</text>
</comment>
<accession>R0CZ54</accession>